<keyword evidence="2" id="KW-0328">Glycosyltransferase</keyword>
<dbReference type="Pfam" id="PF00535">
    <property type="entry name" value="Glycos_transf_2"/>
    <property type="match status" value="1"/>
</dbReference>
<keyword evidence="2" id="KW-0808">Transferase</keyword>
<dbReference type="GO" id="GO:0016757">
    <property type="term" value="F:glycosyltransferase activity"/>
    <property type="evidence" value="ECO:0007669"/>
    <property type="project" value="UniProtKB-KW"/>
</dbReference>
<keyword evidence="3" id="KW-1185">Reference proteome</keyword>
<evidence type="ECO:0000313" key="2">
    <source>
        <dbReference type="EMBL" id="MDP8568094.1"/>
    </source>
</evidence>
<accession>A0ABT9JUD7</accession>
<dbReference type="EMBL" id="JAVCAP010000020">
    <property type="protein sequence ID" value="MDP8568094.1"/>
    <property type="molecule type" value="Genomic_DNA"/>
</dbReference>
<name>A0ABT9JUD7_9PROT</name>
<dbReference type="EC" id="2.4.-.-" evidence="2"/>
<organism evidence="2 3">
    <name type="scientific">Methylophilus aquaticus</name>
    <dbReference type="NCBI Taxonomy" id="1971610"/>
    <lineage>
        <taxon>Bacteria</taxon>
        <taxon>Pseudomonadati</taxon>
        <taxon>Pseudomonadota</taxon>
        <taxon>Betaproteobacteria</taxon>
        <taxon>Nitrosomonadales</taxon>
        <taxon>Methylophilaceae</taxon>
        <taxon>Methylophilus</taxon>
    </lineage>
</organism>
<dbReference type="InterPro" id="IPR001173">
    <property type="entry name" value="Glyco_trans_2-like"/>
</dbReference>
<dbReference type="PANTHER" id="PTHR22916:SF65">
    <property type="entry name" value="SLR1065 PROTEIN"/>
    <property type="match status" value="1"/>
</dbReference>
<dbReference type="Gene3D" id="3.90.550.10">
    <property type="entry name" value="Spore Coat Polysaccharide Biosynthesis Protein SpsA, Chain A"/>
    <property type="match status" value="1"/>
</dbReference>
<comment type="caution">
    <text evidence="2">The sequence shown here is derived from an EMBL/GenBank/DDBJ whole genome shotgun (WGS) entry which is preliminary data.</text>
</comment>
<evidence type="ECO:0000313" key="3">
    <source>
        <dbReference type="Proteomes" id="UP001225906"/>
    </source>
</evidence>
<dbReference type="Proteomes" id="UP001225906">
    <property type="component" value="Unassembled WGS sequence"/>
</dbReference>
<reference evidence="3" key="1">
    <citation type="journal article" date="2019" name="Int. J. Syst. Evol. Microbiol.">
        <title>The Global Catalogue of Microorganisms (GCM) 10K type strain sequencing project: providing services to taxonomists for standard genome sequencing and annotation.</title>
        <authorList>
            <consortium name="The Broad Institute Genomics Platform"/>
            <consortium name="The Broad Institute Genome Sequencing Center for Infectious Disease"/>
            <person name="Wu L."/>
            <person name="Ma J."/>
        </authorList>
    </citation>
    <scope>NUCLEOTIDE SEQUENCE [LARGE SCALE GENOMIC DNA]</scope>
    <source>
        <strain evidence="3">VKM B-3159</strain>
    </source>
</reference>
<sequence length="279" mass="32138">MKISIAVPSFNYARFLSQCLDSIRTQAHQDIEVLIADGGSTDGSVEIIEAYCQKDNRFKFVSRSDAGQADAIKLAFAYATGDILCFLNADDCFLHNHVFSTVVNDFKMHPQVSVLTYGGDYLDADGKKIKKINYRYHPLDGFHWMPYRTAIIQPATFWQKHVYKPDEWPSNYHFVFDVVFFYQAYLKYQWLESPMPVAGYRLHGENKSMSVKSKRIFELAAFEGMKFGNHSFRARYLKLLALLIEKLERKGSLGKKLTHAIYLFNNGLAFLSFYRIPGI</sequence>
<feature type="domain" description="Glycosyltransferase 2-like" evidence="1">
    <location>
        <begin position="4"/>
        <end position="146"/>
    </location>
</feature>
<dbReference type="SUPFAM" id="SSF53448">
    <property type="entry name" value="Nucleotide-diphospho-sugar transferases"/>
    <property type="match status" value="1"/>
</dbReference>
<protein>
    <submittedName>
        <fullName evidence="2">Glycosyltransferase</fullName>
        <ecNumber evidence="2">2.4.-.-</ecNumber>
    </submittedName>
</protein>
<dbReference type="PANTHER" id="PTHR22916">
    <property type="entry name" value="GLYCOSYLTRANSFERASE"/>
    <property type="match status" value="1"/>
</dbReference>
<evidence type="ECO:0000259" key="1">
    <source>
        <dbReference type="Pfam" id="PF00535"/>
    </source>
</evidence>
<dbReference type="InterPro" id="IPR029044">
    <property type="entry name" value="Nucleotide-diphossugar_trans"/>
</dbReference>
<dbReference type="RefSeq" id="WP_306389817.1">
    <property type="nucleotide sequence ID" value="NZ_JAVCAP010000020.1"/>
</dbReference>
<gene>
    <name evidence="2" type="ORF">Q9291_09560</name>
</gene>
<proteinExistence type="predicted"/>